<protein>
    <submittedName>
        <fullName evidence="2">Uncharacterized protein</fullName>
    </submittedName>
</protein>
<sequence>MTQQILLLANCYIERFPWFVSKVLMDRTEEMLIYLIVNSVFLLSVPCVLCFMNSDSFNSSVHIACMHDLYHIP</sequence>
<proteinExistence type="predicted"/>
<reference evidence="2" key="1">
    <citation type="submission" date="2014-09" db="EMBL/GenBank/DDBJ databases">
        <authorList>
            <person name="Magalhaes I.L.F."/>
            <person name="Oliveira U."/>
            <person name="Santos F.R."/>
            <person name="Vidigal T.H.D.A."/>
            <person name="Brescovit A.D."/>
            <person name="Santos A.J."/>
        </authorList>
    </citation>
    <scope>NUCLEOTIDE SEQUENCE</scope>
    <source>
        <tissue evidence="2">Shoot tissue taken approximately 20 cm above the soil surface</tissue>
    </source>
</reference>
<feature type="transmembrane region" description="Helical" evidence="1">
    <location>
        <begin position="31"/>
        <end position="52"/>
    </location>
</feature>
<evidence type="ECO:0000313" key="2">
    <source>
        <dbReference type="EMBL" id="JAD71962.1"/>
    </source>
</evidence>
<accession>A0A0A9CKB5</accession>
<dbReference type="EMBL" id="GBRH01225933">
    <property type="protein sequence ID" value="JAD71962.1"/>
    <property type="molecule type" value="Transcribed_RNA"/>
</dbReference>
<dbReference type="AlphaFoldDB" id="A0A0A9CKB5"/>
<evidence type="ECO:0000256" key="1">
    <source>
        <dbReference type="SAM" id="Phobius"/>
    </source>
</evidence>
<organism evidence="2">
    <name type="scientific">Arundo donax</name>
    <name type="common">Giant reed</name>
    <name type="synonym">Donax arundinaceus</name>
    <dbReference type="NCBI Taxonomy" id="35708"/>
    <lineage>
        <taxon>Eukaryota</taxon>
        <taxon>Viridiplantae</taxon>
        <taxon>Streptophyta</taxon>
        <taxon>Embryophyta</taxon>
        <taxon>Tracheophyta</taxon>
        <taxon>Spermatophyta</taxon>
        <taxon>Magnoliopsida</taxon>
        <taxon>Liliopsida</taxon>
        <taxon>Poales</taxon>
        <taxon>Poaceae</taxon>
        <taxon>PACMAD clade</taxon>
        <taxon>Arundinoideae</taxon>
        <taxon>Arundineae</taxon>
        <taxon>Arundo</taxon>
    </lineage>
</organism>
<reference evidence="2" key="2">
    <citation type="journal article" date="2015" name="Data Brief">
        <title>Shoot transcriptome of the giant reed, Arundo donax.</title>
        <authorList>
            <person name="Barrero R.A."/>
            <person name="Guerrero F.D."/>
            <person name="Moolhuijzen P."/>
            <person name="Goolsby J.A."/>
            <person name="Tidwell J."/>
            <person name="Bellgard S.E."/>
            <person name="Bellgard M.I."/>
        </authorList>
    </citation>
    <scope>NUCLEOTIDE SEQUENCE</scope>
    <source>
        <tissue evidence="2">Shoot tissue taken approximately 20 cm above the soil surface</tissue>
    </source>
</reference>
<keyword evidence="1" id="KW-0812">Transmembrane</keyword>
<keyword evidence="1" id="KW-1133">Transmembrane helix</keyword>
<name>A0A0A9CKB5_ARUDO</name>
<keyword evidence="1" id="KW-0472">Membrane</keyword>